<organism evidence="1">
    <name type="scientific">marine sediment metagenome</name>
    <dbReference type="NCBI Taxonomy" id="412755"/>
    <lineage>
        <taxon>unclassified sequences</taxon>
        <taxon>metagenomes</taxon>
        <taxon>ecological metagenomes</taxon>
    </lineage>
</organism>
<gene>
    <name evidence="1" type="ORF">LCGC14_1458090</name>
</gene>
<name>A0A0F9LWH8_9ZZZZ</name>
<accession>A0A0F9LWH8</accession>
<sequence>MNPEAEESEKESNTEYLKRKEKEKGLVYIGTKEEARGCRNKFNISEGLKAFKITIYGDNIEPVTETYRLDRDGKKYSQIEMQKINHKEANNA</sequence>
<evidence type="ECO:0000313" key="1">
    <source>
        <dbReference type="EMBL" id="KKM68710.1"/>
    </source>
</evidence>
<comment type="caution">
    <text evidence="1">The sequence shown here is derived from an EMBL/GenBank/DDBJ whole genome shotgun (WGS) entry which is preliminary data.</text>
</comment>
<dbReference type="EMBL" id="LAZR01010120">
    <property type="protein sequence ID" value="KKM68710.1"/>
    <property type="molecule type" value="Genomic_DNA"/>
</dbReference>
<protein>
    <submittedName>
        <fullName evidence="1">Uncharacterized protein</fullName>
    </submittedName>
</protein>
<reference evidence="1" key="1">
    <citation type="journal article" date="2015" name="Nature">
        <title>Complex archaea that bridge the gap between prokaryotes and eukaryotes.</title>
        <authorList>
            <person name="Spang A."/>
            <person name="Saw J.H."/>
            <person name="Jorgensen S.L."/>
            <person name="Zaremba-Niedzwiedzka K."/>
            <person name="Martijn J."/>
            <person name="Lind A.E."/>
            <person name="van Eijk R."/>
            <person name="Schleper C."/>
            <person name="Guy L."/>
            <person name="Ettema T.J."/>
        </authorList>
    </citation>
    <scope>NUCLEOTIDE SEQUENCE</scope>
</reference>
<proteinExistence type="predicted"/>
<dbReference type="AlphaFoldDB" id="A0A0F9LWH8"/>